<evidence type="ECO:0000259" key="11">
    <source>
        <dbReference type="SMART" id="SM00487"/>
    </source>
</evidence>
<keyword evidence="9 10" id="KW-0238">DNA-binding</keyword>
<dbReference type="Gene3D" id="3.90.1570.50">
    <property type="match status" value="1"/>
</dbReference>
<keyword evidence="6" id="KW-0255">Endonuclease</keyword>
<dbReference type="CDD" id="cd22332">
    <property type="entry name" value="HsdR_N"/>
    <property type="match status" value="1"/>
</dbReference>
<dbReference type="KEGG" id="amx:AM2010_2406"/>
<keyword evidence="7 10" id="KW-0378">Hydrolase</keyword>
<evidence type="ECO:0000256" key="3">
    <source>
        <dbReference type="ARBA" id="ARBA00022722"/>
    </source>
</evidence>
<dbReference type="SUPFAM" id="SSF52540">
    <property type="entry name" value="P-loop containing nucleoside triphosphate hydrolases"/>
    <property type="match status" value="1"/>
</dbReference>
<dbReference type="PANTHER" id="PTHR30195:SF15">
    <property type="entry name" value="TYPE I RESTRICTION ENZYME HINDI ENDONUCLEASE SUBUNIT"/>
    <property type="match status" value="1"/>
</dbReference>
<dbReference type="Proteomes" id="UP000037643">
    <property type="component" value="Chromosome"/>
</dbReference>
<comment type="catalytic activity">
    <reaction evidence="1 10">
        <text>Endonucleolytic cleavage of DNA to give random double-stranded fragments with terminal 5'-phosphates, ATP is simultaneously hydrolyzed.</text>
        <dbReference type="EC" id="3.1.21.3"/>
    </reaction>
</comment>
<proteinExistence type="inferred from homology"/>
<dbReference type="InterPro" id="IPR040980">
    <property type="entry name" value="SWI2_SNF2"/>
</dbReference>
<evidence type="ECO:0000256" key="5">
    <source>
        <dbReference type="ARBA" id="ARBA00022747"/>
    </source>
</evidence>
<dbReference type="RefSeq" id="WP_047807285.1">
    <property type="nucleotide sequence ID" value="NZ_CP011805.1"/>
</dbReference>
<dbReference type="AlphaFoldDB" id="A0A0G3XB88"/>
<dbReference type="GO" id="GO:0009307">
    <property type="term" value="P:DNA restriction-modification system"/>
    <property type="evidence" value="ECO:0007669"/>
    <property type="project" value="UniProtKB-KW"/>
</dbReference>
<dbReference type="EC" id="3.1.21.3" evidence="10"/>
<dbReference type="GO" id="GO:0009035">
    <property type="term" value="F:type I site-specific deoxyribonuclease activity"/>
    <property type="evidence" value="ECO:0007669"/>
    <property type="project" value="UniProtKB-EC"/>
</dbReference>
<keyword evidence="5 10" id="KW-0680">Restriction system</keyword>
<keyword evidence="3" id="KW-0540">Nuclease</keyword>
<dbReference type="InterPro" id="IPR004473">
    <property type="entry name" value="Restrct_endonuc_typeI_HsdR"/>
</dbReference>
<evidence type="ECO:0000256" key="4">
    <source>
        <dbReference type="ARBA" id="ARBA00022741"/>
    </source>
</evidence>
<dbReference type="InterPro" id="IPR027417">
    <property type="entry name" value="P-loop_NTPase"/>
</dbReference>
<dbReference type="InterPro" id="IPR055180">
    <property type="entry name" value="HsdR_RecA-like_helicase_dom_2"/>
</dbReference>
<organism evidence="12 13">
    <name type="scientific">Pelagerythrobacter marensis</name>
    <dbReference type="NCBI Taxonomy" id="543877"/>
    <lineage>
        <taxon>Bacteria</taxon>
        <taxon>Pseudomonadati</taxon>
        <taxon>Pseudomonadota</taxon>
        <taxon>Alphaproteobacteria</taxon>
        <taxon>Sphingomonadales</taxon>
        <taxon>Erythrobacteraceae</taxon>
        <taxon>Pelagerythrobacter</taxon>
    </lineage>
</organism>
<keyword evidence="8 10" id="KW-0067">ATP-binding</keyword>
<dbReference type="OrthoDB" id="9758243at2"/>
<dbReference type="PATRIC" id="fig|543877.4.peg.2440"/>
<dbReference type="STRING" id="543877.AM2010_2406"/>
<dbReference type="REBASE" id="115998">
    <property type="entry name" value="Ama22370ORF2403P"/>
</dbReference>
<dbReference type="InterPro" id="IPR007409">
    <property type="entry name" value="Restrct_endonuc_type1_HsdR_N"/>
</dbReference>
<evidence type="ECO:0000256" key="8">
    <source>
        <dbReference type="ARBA" id="ARBA00022840"/>
    </source>
</evidence>
<evidence type="ECO:0000256" key="6">
    <source>
        <dbReference type="ARBA" id="ARBA00022759"/>
    </source>
</evidence>
<evidence type="ECO:0000256" key="9">
    <source>
        <dbReference type="ARBA" id="ARBA00023125"/>
    </source>
</evidence>
<dbReference type="NCBIfam" id="TIGR00348">
    <property type="entry name" value="hsdR"/>
    <property type="match status" value="1"/>
</dbReference>
<dbReference type="InterPro" id="IPR014001">
    <property type="entry name" value="Helicase_ATP-bd"/>
</dbReference>
<evidence type="ECO:0000256" key="10">
    <source>
        <dbReference type="RuleBase" id="RU364115"/>
    </source>
</evidence>
<keyword evidence="13" id="KW-1185">Reference proteome</keyword>
<sequence length="1085" mass="122869">MTSPRFSTSEEGGVQLPAVMTLARLGWRYVSRAEGEAQRRGRLEQVILEDVLAERMVAINRIRQRGKTHAVPDEAARELIEKLKEAASDRAIGLMPANERVTNLLKLGESVDVEVDGEKRGRQLKFIDWDNPENNLFHMTAEFPVRRERREDTRRPDIVLFVNGIPLVVIEVKCSAIETQQGISQQLRNQAPDEIPRLFTVSQMLIAANDSDPRYATSGTPSKFWSLWREEEIADSQVERIVNAGLDPDEASKIWIDFDRHRRTHDGLMDPGAGGRLPNQLDRLLISLCRPDRLLDIVRGFTLFDNGVKKVARYQQYFGVRRSLERVRQHDDDGHRKGGVIWHTQGSGKSLTMVMLAGAIEREFGKARFVLVTDRVDLDRQLTQTFRNAGKQPQQATRGSDLIRMLKDKRPVITTLIHKFKAGLASAGSFTDPDTDIFVLVDESHRSQTVKDIDSLHRQMRKVLPGAAYIGFTGTPLLKREKSTFDRFGGLIHDYKIDQAVADKAVVPLLYEGRHVEMEAQQANLDKWFERKTRNLTDGQKADLKKRIARAQVVQGVEPWLNEVAQDVSEDFERTMLGTPYKAQLVAPFKREAVLLHKMLEEIGIVESAVIISKSDDREGHEDVGDDDDDIVQSFIKKVEAKQPLAKYEEDTIRAFKSGVGVDVLIVVDKLLTGFDAPRNQTLYIAKNLRDHKLLQAIARVNRLFSSEEKDEDGDALYDKEHGRIVDYVGILEDLDQALTAYSAFEGYDEGDVAQALVSIREEVDTLPDKHAALLDLFTGVGNHYDPEAYALHLRDELRRKRFYDRLSDFARTLQTAFGSDQFVENTEPRVIANYKQDLKRFEALRRAVRLRYGDAEEDYDYKRYQASIRALLDKHIDATELVAIVPPVDIFDEENFKRTVEEQTGTAASVADAIASATQRSITERMDEDPAMYRRFAKMVQDIIDGFREGRLSEKDYLTKAHEIREQVFAGSRAKTEETPASLRGDPLGSAIYGQARASVEEMAGEQSAKISEEIAVEFASIIERHKRVGWTTDPNAENAMRQDMDDYLFDHIKGARGLYGLSVEAIDSLMDAAIAIAKRQAAR</sequence>
<gene>
    <name evidence="12" type="ORF">AM2010_2406</name>
</gene>
<comment type="subunit">
    <text evidence="10">The type I restriction/modification system is composed of three polypeptides R, M and S.</text>
</comment>
<comment type="similarity">
    <text evidence="2 10">Belongs to the HsdR family.</text>
</comment>
<dbReference type="EMBL" id="CP011805">
    <property type="protein sequence ID" value="AKM08462.1"/>
    <property type="molecule type" value="Genomic_DNA"/>
</dbReference>
<dbReference type="GO" id="GO:0003677">
    <property type="term" value="F:DNA binding"/>
    <property type="evidence" value="ECO:0007669"/>
    <property type="project" value="UniProtKB-KW"/>
</dbReference>
<evidence type="ECO:0000256" key="1">
    <source>
        <dbReference type="ARBA" id="ARBA00000851"/>
    </source>
</evidence>
<evidence type="ECO:0000313" key="12">
    <source>
        <dbReference type="EMBL" id="AKM08462.1"/>
    </source>
</evidence>
<dbReference type="InterPro" id="IPR051268">
    <property type="entry name" value="Type-I_R_enzyme_R_subunit"/>
</dbReference>
<accession>A0A0G3XB88</accession>
<dbReference type="Pfam" id="PF04313">
    <property type="entry name" value="HSDR_N"/>
    <property type="match status" value="1"/>
</dbReference>
<dbReference type="GO" id="GO:0005524">
    <property type="term" value="F:ATP binding"/>
    <property type="evidence" value="ECO:0007669"/>
    <property type="project" value="UniProtKB-KW"/>
</dbReference>
<dbReference type="CDD" id="cd18800">
    <property type="entry name" value="SF2_C_EcoR124I-like"/>
    <property type="match status" value="1"/>
</dbReference>
<protein>
    <recommendedName>
        <fullName evidence="10">Type I restriction enzyme endonuclease subunit</fullName>
        <shortName evidence="10">R protein</shortName>
        <ecNumber evidence="10">3.1.21.3</ecNumber>
    </recommendedName>
</protein>
<evidence type="ECO:0000313" key="13">
    <source>
        <dbReference type="Proteomes" id="UP000037643"/>
    </source>
</evidence>
<keyword evidence="4 10" id="KW-0547">Nucleotide-binding</keyword>
<dbReference type="Pfam" id="PF18766">
    <property type="entry name" value="SWI2_SNF2"/>
    <property type="match status" value="1"/>
</dbReference>
<evidence type="ECO:0000256" key="2">
    <source>
        <dbReference type="ARBA" id="ARBA00008598"/>
    </source>
</evidence>
<name>A0A0G3XB88_9SPHN</name>
<evidence type="ECO:0000256" key="7">
    <source>
        <dbReference type="ARBA" id="ARBA00022801"/>
    </source>
</evidence>
<comment type="function">
    <text evidence="10">Subunit R is required for both nuclease and ATPase activities, but not for modification.</text>
</comment>
<reference evidence="12 13" key="1">
    <citation type="submission" date="2015-06" db="EMBL/GenBank/DDBJ databases">
        <authorList>
            <person name="Kim K.M."/>
        </authorList>
    </citation>
    <scope>NUCLEOTIDE SEQUENCE [LARGE SCALE GENOMIC DNA]</scope>
    <source>
        <strain evidence="12 13">KCTC 22370</strain>
    </source>
</reference>
<dbReference type="SMART" id="SM00487">
    <property type="entry name" value="DEXDc"/>
    <property type="match status" value="1"/>
</dbReference>
<dbReference type="Pfam" id="PF22679">
    <property type="entry name" value="T1R_D3-like"/>
    <property type="match status" value="1"/>
</dbReference>
<dbReference type="PANTHER" id="PTHR30195">
    <property type="entry name" value="TYPE I SITE-SPECIFIC DEOXYRIBONUCLEASE PROTEIN SUBUNIT M AND R"/>
    <property type="match status" value="1"/>
</dbReference>
<dbReference type="Gene3D" id="3.40.50.300">
    <property type="entry name" value="P-loop containing nucleotide triphosphate hydrolases"/>
    <property type="match status" value="2"/>
</dbReference>
<feature type="domain" description="Helicase ATP-binding" evidence="11">
    <location>
        <begin position="307"/>
        <end position="507"/>
    </location>
</feature>